<protein>
    <submittedName>
        <fullName evidence="3">Phenylalanine ammonia-lyase</fullName>
    </submittedName>
</protein>
<dbReference type="Gene3D" id="1.10.274.20">
    <property type="entry name" value="Phenylalanine ammonia-lyase 1, domain 3"/>
    <property type="match status" value="1"/>
</dbReference>
<dbReference type="InterPro" id="IPR024083">
    <property type="entry name" value="Fumarase/histidase_N"/>
</dbReference>
<dbReference type="InterPro" id="IPR008948">
    <property type="entry name" value="L-Aspartase-like"/>
</dbReference>
<accession>A0A6A6VRV7</accession>
<proteinExistence type="inferred from homology"/>
<keyword evidence="2 3" id="KW-0456">Lyase</keyword>
<name>A0A6A6VRV7_9PEZI</name>
<dbReference type="Pfam" id="PF00221">
    <property type="entry name" value="Lyase_aromatic"/>
    <property type="match status" value="1"/>
</dbReference>
<comment type="similarity">
    <text evidence="1 2">Belongs to the PAL/histidase family.</text>
</comment>
<dbReference type="Proteomes" id="UP000799437">
    <property type="component" value="Unassembled WGS sequence"/>
</dbReference>
<evidence type="ECO:0000256" key="2">
    <source>
        <dbReference type="RuleBase" id="RU003954"/>
    </source>
</evidence>
<dbReference type="GO" id="GO:0016841">
    <property type="term" value="F:ammonia-lyase activity"/>
    <property type="evidence" value="ECO:0007669"/>
    <property type="project" value="InterPro"/>
</dbReference>
<dbReference type="InterPro" id="IPR023144">
    <property type="entry name" value="Phe_NH3-lyase_shielding_dom_sf"/>
</dbReference>
<dbReference type="Gene3D" id="1.20.200.10">
    <property type="entry name" value="Fumarase/aspartase (Central domain)"/>
    <property type="match status" value="1"/>
</dbReference>
<dbReference type="GO" id="GO:0005737">
    <property type="term" value="C:cytoplasm"/>
    <property type="evidence" value="ECO:0007669"/>
    <property type="project" value="InterPro"/>
</dbReference>
<dbReference type="Gene3D" id="1.10.275.10">
    <property type="entry name" value="Fumarase/aspartase (N-terminal domain)"/>
    <property type="match status" value="1"/>
</dbReference>
<dbReference type="GeneID" id="54487271"/>
<gene>
    <name evidence="3" type="ORF">EJ05DRAFT_494889</name>
</gene>
<organism evidence="3 4">
    <name type="scientific">Pseudovirgaria hyperparasitica</name>
    <dbReference type="NCBI Taxonomy" id="470096"/>
    <lineage>
        <taxon>Eukaryota</taxon>
        <taxon>Fungi</taxon>
        <taxon>Dikarya</taxon>
        <taxon>Ascomycota</taxon>
        <taxon>Pezizomycotina</taxon>
        <taxon>Dothideomycetes</taxon>
        <taxon>Dothideomycetes incertae sedis</taxon>
        <taxon>Acrospermales</taxon>
        <taxon>Acrospermaceae</taxon>
        <taxon>Pseudovirgaria</taxon>
    </lineage>
</organism>
<evidence type="ECO:0000256" key="1">
    <source>
        <dbReference type="ARBA" id="ARBA00007238"/>
    </source>
</evidence>
<dbReference type="InterPro" id="IPR005922">
    <property type="entry name" value="Phe_NH3-lyase"/>
</dbReference>
<evidence type="ECO:0000313" key="4">
    <source>
        <dbReference type="Proteomes" id="UP000799437"/>
    </source>
</evidence>
<dbReference type="PANTHER" id="PTHR10362">
    <property type="entry name" value="HISTIDINE AMMONIA-LYASE"/>
    <property type="match status" value="1"/>
</dbReference>
<dbReference type="CDD" id="cd00332">
    <property type="entry name" value="PAL-HAL"/>
    <property type="match status" value="1"/>
</dbReference>
<dbReference type="RefSeq" id="XP_033595869.1">
    <property type="nucleotide sequence ID" value="XM_033746217.1"/>
</dbReference>
<dbReference type="InterPro" id="IPR001106">
    <property type="entry name" value="Aromatic_Lyase"/>
</dbReference>
<dbReference type="EMBL" id="ML996584">
    <property type="protein sequence ID" value="KAF2753418.1"/>
    <property type="molecule type" value="Genomic_DNA"/>
</dbReference>
<dbReference type="OrthoDB" id="10051290at2759"/>
<reference evidence="3" key="1">
    <citation type="journal article" date="2020" name="Stud. Mycol.">
        <title>101 Dothideomycetes genomes: a test case for predicting lifestyles and emergence of pathogens.</title>
        <authorList>
            <person name="Haridas S."/>
            <person name="Albert R."/>
            <person name="Binder M."/>
            <person name="Bloem J."/>
            <person name="Labutti K."/>
            <person name="Salamov A."/>
            <person name="Andreopoulos B."/>
            <person name="Baker S."/>
            <person name="Barry K."/>
            <person name="Bills G."/>
            <person name="Bluhm B."/>
            <person name="Cannon C."/>
            <person name="Castanera R."/>
            <person name="Culley D."/>
            <person name="Daum C."/>
            <person name="Ezra D."/>
            <person name="Gonzalez J."/>
            <person name="Henrissat B."/>
            <person name="Kuo A."/>
            <person name="Liang C."/>
            <person name="Lipzen A."/>
            <person name="Lutzoni F."/>
            <person name="Magnuson J."/>
            <person name="Mondo S."/>
            <person name="Nolan M."/>
            <person name="Ohm R."/>
            <person name="Pangilinan J."/>
            <person name="Park H.-J."/>
            <person name="Ramirez L."/>
            <person name="Alfaro M."/>
            <person name="Sun H."/>
            <person name="Tritt A."/>
            <person name="Yoshinaga Y."/>
            <person name="Zwiers L.-H."/>
            <person name="Turgeon B."/>
            <person name="Goodwin S."/>
            <person name="Spatafora J."/>
            <person name="Crous P."/>
            <person name="Grigoriev I."/>
        </authorList>
    </citation>
    <scope>NUCLEOTIDE SEQUENCE</scope>
    <source>
        <strain evidence="3">CBS 121739</strain>
    </source>
</reference>
<dbReference type="AlphaFoldDB" id="A0A6A6VRV7"/>
<dbReference type="SUPFAM" id="SSF48557">
    <property type="entry name" value="L-aspartase-like"/>
    <property type="match status" value="1"/>
</dbReference>
<dbReference type="GO" id="GO:0006559">
    <property type="term" value="P:L-phenylalanine catabolic process"/>
    <property type="evidence" value="ECO:0007669"/>
    <property type="project" value="InterPro"/>
</dbReference>
<sequence length="701" mass="75369">MRVAEMFPPLLIAQGELSIDGRSLDIASVVAVSRHRCTPTIDKRPDVLAQVNESVETLMSYLSDGAYLYGVNTGFGGSADVRTTDLLALQRALIQHTTSAVVTESDIAGKIHDEYGSNVMPSVWMKAAMLIRANTNIRGHSAVSMPVAERVIQLIQNDCTPLVPLRGSVSASGDLMPMSYVASAIMGCPDTHVRMGSAYGGLTTSADDALRRLNLEPVILGPKEGLGLINGTAASAAVASLAVYEANNLAVVSQVLTAMASESLAANVEWTHPFIADVRPHSGQIEAACNFRSFLAGSKLVVGLSGDKDRFKTGLAQERYALRSAPQWMSPVLEDLLSASVQITTELNSTSDNPIVDSERSEIYSGANFQAAAVTLASEKTRSCLQMLGKLVFAQATEIINNTLNNGLPPNLAADDPSLSFCLKGIDVNMAAYQSELGFLANPVSSHVQSAEMHNQAINSLALLTSRYTMQAVEVMQLMCASMFYTTCQALDLRVLHASFLASFNTSLRGLITQTPALADAVSNELHAELVKTLAATWYASATLDARERCDATAAALVPVLTAHLASQACPVSLSDTQRFREELGAALLARYVSHRDAFFSAPTTAAYLGKASKACYEFVRGVLGVPLHRGLVEHPGVFDVDQNVIDGRKKRTIGSWVALIHGAVRDGRLMVSLWDLRRVHPRPMVALYQRALRAHHMMLE</sequence>
<evidence type="ECO:0000313" key="3">
    <source>
        <dbReference type="EMBL" id="KAF2753418.1"/>
    </source>
</evidence>
<dbReference type="NCBIfam" id="TIGR01226">
    <property type="entry name" value="phe_am_lyase"/>
    <property type="match status" value="1"/>
</dbReference>
<keyword evidence="4" id="KW-1185">Reference proteome</keyword>